<feature type="compositionally biased region" description="Low complexity" evidence="1">
    <location>
        <begin position="224"/>
        <end position="236"/>
    </location>
</feature>
<feature type="region of interest" description="Disordered" evidence="1">
    <location>
        <begin position="220"/>
        <end position="240"/>
    </location>
</feature>
<dbReference type="AlphaFoldDB" id="A0A410GGD6"/>
<evidence type="ECO:0000256" key="1">
    <source>
        <dbReference type="SAM" id="MobiDB-lite"/>
    </source>
</evidence>
<organism evidence="2 3">
    <name type="scientific">Pollutimonas thiosulfatoxidans</name>
    <dbReference type="NCBI Taxonomy" id="2028345"/>
    <lineage>
        <taxon>Bacteria</taxon>
        <taxon>Pseudomonadati</taxon>
        <taxon>Pseudomonadota</taxon>
        <taxon>Betaproteobacteria</taxon>
        <taxon>Burkholderiales</taxon>
        <taxon>Alcaligenaceae</taxon>
        <taxon>Pollutimonas</taxon>
    </lineage>
</organism>
<name>A0A410GGD6_9BURK</name>
<gene>
    <name evidence="2" type="ORF">CKA81_16900</name>
</gene>
<proteinExistence type="predicted"/>
<dbReference type="KEGG" id="pus:CKA81_16900"/>
<dbReference type="Proteomes" id="UP000283474">
    <property type="component" value="Chromosome"/>
</dbReference>
<dbReference type="RefSeq" id="WP_128356346.1">
    <property type="nucleotide sequence ID" value="NZ_CP022987.1"/>
</dbReference>
<dbReference type="EMBL" id="CP022987">
    <property type="protein sequence ID" value="QAA95354.1"/>
    <property type="molecule type" value="Genomic_DNA"/>
</dbReference>
<evidence type="ECO:0000313" key="3">
    <source>
        <dbReference type="Proteomes" id="UP000283474"/>
    </source>
</evidence>
<accession>A0A410GGD6</accession>
<keyword evidence="3" id="KW-1185">Reference proteome</keyword>
<sequence>MSWALVTANGRPSLLDHILRSVPRRYRLPPLPDAASPESIANTATALAIAIEQARIALAGGKKPDPLVKRHFVDALARLIDAAMRTDSGDPAFQAMVLRHQAATVREYASLSAHADSDRRQLHAAVNAIAHPAKLQQLAPGPQRDALAQVHNLATTAAWSALSEAVQGHALMPETEHDSQLQQGLQRLLGSPALERLQRLQALSCDQLVLQYQSLWDSNGPRPGSAAAAAQGSASQKRGATGEALATQAIEALARRLNEAESDHASYRVVTSLLVPPSIPASAERAKSEWDVVLLRQPAAADAQDGWDACLLVEAKASVDAASTDLPRLLRGVRLLAHAQQDESYAFESRQGTVHLCGGALKILSTDEAELARTVLYCCAADAEASTRLLGAASRMQLLSAAASLDYASALKSGRAANAAGLATVWDELLESPQWRPVLNQYPMLRQARELMVNPADLLATIERSFDPTDA</sequence>
<evidence type="ECO:0000313" key="2">
    <source>
        <dbReference type="EMBL" id="QAA95354.1"/>
    </source>
</evidence>
<reference evidence="2 3" key="1">
    <citation type="submission" date="2017-08" db="EMBL/GenBank/DDBJ databases">
        <authorList>
            <person name="Park S.-J."/>
            <person name="Kim H."/>
        </authorList>
    </citation>
    <scope>NUCLEOTIDE SEQUENCE [LARGE SCALE GENOMIC DNA]</scope>
    <source>
        <strain evidence="3">ye3</strain>
    </source>
</reference>
<dbReference type="OrthoDB" id="9063572at2"/>
<protein>
    <submittedName>
        <fullName evidence="2">3-deoxy-D-arabino-heptulosonate 7-phosphate synthase</fullName>
    </submittedName>
</protein>